<gene>
    <name evidence="1" type="ORF">BBOV_III008070</name>
</gene>
<dbReference type="EMBL" id="AAXT01000001">
    <property type="protein sequence ID" value="EDO08367.1"/>
    <property type="molecule type" value="Genomic_DNA"/>
</dbReference>
<comment type="caution">
    <text evidence="1">The sequence shown here is derived from an EMBL/GenBank/DDBJ whole genome shotgun (WGS) entry which is preliminary data.</text>
</comment>
<reference evidence="1" key="2">
    <citation type="submission" date="2007-08" db="EMBL/GenBank/DDBJ databases">
        <authorList>
            <person name="Nene V."/>
        </authorList>
    </citation>
    <scope>NUCLEOTIDE SEQUENCE</scope>
    <source>
        <strain evidence="1">T2Bo</strain>
    </source>
</reference>
<reference evidence="1" key="1">
    <citation type="journal article" date="2007" name="PLoS Pathog.">
        <title>Genome sequence of Babesia bovis and comparative analysis of apicomplexan hemoprotozoa.</title>
        <authorList>
            <person name="Brayton K.A."/>
            <person name="Lau A.O.T."/>
            <person name="Herndon D.R."/>
            <person name="Hannick L."/>
            <person name="Kappmeyer L.S."/>
            <person name="Berens S.J."/>
            <person name="Bidwell S.L."/>
            <person name="Brown W.C."/>
            <person name="Crabtree J."/>
            <person name="Fadrosh D."/>
            <person name="Feldblum T."/>
            <person name="Forberger H.A."/>
            <person name="Haas B.J."/>
            <person name="Howell J.M."/>
            <person name="Khouri H."/>
            <person name="Koo H."/>
            <person name="Mann D.J."/>
            <person name="Norimine J."/>
            <person name="Paulsen I.T."/>
            <person name="Radune D."/>
            <person name="Ren Q."/>
            <person name="Smith R.K. Jr."/>
            <person name="Suarez C.E."/>
            <person name="White O."/>
            <person name="Wortman J.R."/>
            <person name="Knowles D.P. Jr."/>
            <person name="McElwain T.F."/>
            <person name="Nene V.M."/>
        </authorList>
    </citation>
    <scope>NUCLEOTIDE SEQUENCE [LARGE SCALE GENOMIC DNA]</scope>
    <source>
        <strain evidence="1">T2Bo</strain>
    </source>
</reference>
<organism evidence="1">
    <name type="scientific">Babesia bovis</name>
    <dbReference type="NCBI Taxonomy" id="5865"/>
    <lineage>
        <taxon>Eukaryota</taxon>
        <taxon>Sar</taxon>
        <taxon>Alveolata</taxon>
        <taxon>Apicomplexa</taxon>
        <taxon>Aconoidasida</taxon>
        <taxon>Piroplasmida</taxon>
        <taxon>Babesiidae</taxon>
        <taxon>Babesia</taxon>
    </lineage>
</organism>
<dbReference type="AlphaFoldDB" id="A7AP83"/>
<protein>
    <submittedName>
        <fullName evidence="1">Uncharacterized protein</fullName>
    </submittedName>
</protein>
<dbReference type="GeneID" id="5480187"/>
<evidence type="ECO:0000313" key="1">
    <source>
        <dbReference type="EMBL" id="EDO08367.1"/>
    </source>
</evidence>
<name>A7AP83_BABBO</name>
<sequence>MIMTQEYRFSCLRWRRCDTAQNTKTSKITNKSHSRGTLVSKKPLVVVNQYEGDNIGTNELLAE</sequence>
<dbReference type="InParanoid" id="A7AP83"/>
<accession>A7AP83</accession>
<proteinExistence type="predicted"/>
<dbReference type="KEGG" id="bbo:BBOV_III008070"/>
<dbReference type="RefSeq" id="XP_001611935.1">
    <property type="nucleotide sequence ID" value="XM_001611885.1"/>
</dbReference>
<dbReference type="VEuPathDB" id="PiroplasmaDB:BBOV_III008070"/>